<sequence>MLSIQNAADESISPYYTNIDGEIRWVDEEAWKKEELERRVMSFIENTSALTRVSKVEYGVSCYGQRYAILVTKKILYTVRIFVELECPLGKPETLLSAEESFTG</sequence>
<protein>
    <submittedName>
        <fullName evidence="2">Uncharacterized protein</fullName>
    </submittedName>
</protein>
<accession>A0AAF3ER47</accession>
<evidence type="ECO:0000313" key="1">
    <source>
        <dbReference type="Proteomes" id="UP000887575"/>
    </source>
</evidence>
<dbReference type="AlphaFoldDB" id="A0AAF3ER47"/>
<dbReference type="Proteomes" id="UP000887575">
    <property type="component" value="Unassembled WGS sequence"/>
</dbReference>
<name>A0AAF3ER47_9BILA</name>
<reference evidence="2" key="1">
    <citation type="submission" date="2024-02" db="UniProtKB">
        <authorList>
            <consortium name="WormBaseParasite"/>
        </authorList>
    </citation>
    <scope>IDENTIFICATION</scope>
</reference>
<organism evidence="1 2">
    <name type="scientific">Mesorhabditis belari</name>
    <dbReference type="NCBI Taxonomy" id="2138241"/>
    <lineage>
        <taxon>Eukaryota</taxon>
        <taxon>Metazoa</taxon>
        <taxon>Ecdysozoa</taxon>
        <taxon>Nematoda</taxon>
        <taxon>Chromadorea</taxon>
        <taxon>Rhabditida</taxon>
        <taxon>Rhabditina</taxon>
        <taxon>Rhabditomorpha</taxon>
        <taxon>Rhabditoidea</taxon>
        <taxon>Rhabditidae</taxon>
        <taxon>Mesorhabditinae</taxon>
        <taxon>Mesorhabditis</taxon>
    </lineage>
</organism>
<evidence type="ECO:0000313" key="2">
    <source>
        <dbReference type="WBParaSite" id="MBELARI_LOCUS16574"/>
    </source>
</evidence>
<dbReference type="WBParaSite" id="MBELARI_LOCUS16574">
    <property type="protein sequence ID" value="MBELARI_LOCUS16574"/>
    <property type="gene ID" value="MBELARI_LOCUS16574"/>
</dbReference>
<keyword evidence="1" id="KW-1185">Reference proteome</keyword>
<proteinExistence type="predicted"/>